<sequence length="89" mass="9588">MVADLAVPVEALALDASCGETAVRPPEGKALTVYQRLLRRGMTIGWWPRRGSTWCCSTGHGRPTAVPVASVRDAVTRRGGLSKSIRSLR</sequence>
<organism evidence="1">
    <name type="scientific">Billgrantia gudaonensis</name>
    <dbReference type="NCBI Taxonomy" id="376427"/>
    <lineage>
        <taxon>Bacteria</taxon>
        <taxon>Pseudomonadati</taxon>
        <taxon>Pseudomonadota</taxon>
        <taxon>Gammaproteobacteria</taxon>
        <taxon>Oceanospirillales</taxon>
        <taxon>Halomonadaceae</taxon>
        <taxon>Billgrantia</taxon>
    </lineage>
</organism>
<protein>
    <submittedName>
        <fullName evidence="1">Uncharacterized protein</fullName>
    </submittedName>
</protein>
<evidence type="ECO:0000313" key="1">
    <source>
        <dbReference type="EMBL" id="RUA22409.1"/>
    </source>
</evidence>
<comment type="caution">
    <text evidence="1">The sequence shown here is derived from an EMBL/GenBank/DDBJ whole genome shotgun (WGS) entry which is preliminary data.</text>
</comment>
<accession>A0A432JIU8</accession>
<gene>
    <name evidence="1" type="ORF">DSL92_05835</name>
</gene>
<proteinExistence type="predicted"/>
<dbReference type="EMBL" id="RXHI01000017">
    <property type="protein sequence ID" value="RUA22409.1"/>
    <property type="molecule type" value="Genomic_DNA"/>
</dbReference>
<name>A0A432JIU8_9GAMM</name>
<reference evidence="1" key="1">
    <citation type="submission" date="2018-12" db="EMBL/GenBank/DDBJ databases">
        <authorList>
            <person name="Jadhav K."/>
            <person name="Kushwaha B."/>
            <person name="Jadhav I."/>
        </authorList>
    </citation>
    <scope>NUCLEOTIDE SEQUENCE [LARGE SCALE GENOMIC DNA]</scope>
    <source>
        <strain evidence="1">SBS 10</strain>
    </source>
</reference>
<dbReference type="AlphaFoldDB" id="A0A432JIU8"/>